<dbReference type="InterPro" id="IPR005794">
    <property type="entry name" value="Fmt"/>
</dbReference>
<dbReference type="Gene3D" id="3.40.50.12230">
    <property type="match status" value="1"/>
</dbReference>
<organism evidence="8 9">
    <name type="scientific">Mobilitalea sibirica</name>
    <dbReference type="NCBI Taxonomy" id="1462919"/>
    <lineage>
        <taxon>Bacteria</taxon>
        <taxon>Bacillati</taxon>
        <taxon>Bacillota</taxon>
        <taxon>Clostridia</taxon>
        <taxon>Lachnospirales</taxon>
        <taxon>Lachnospiraceae</taxon>
        <taxon>Mobilitalea</taxon>
    </lineage>
</organism>
<comment type="similarity">
    <text evidence="1 5">Belongs to the Fmt family.</text>
</comment>
<dbReference type="CDD" id="cd08704">
    <property type="entry name" value="Met_tRNA_FMT_C"/>
    <property type="match status" value="1"/>
</dbReference>
<evidence type="ECO:0000313" key="9">
    <source>
        <dbReference type="Proteomes" id="UP000623269"/>
    </source>
</evidence>
<dbReference type="HAMAP" id="MF_00182">
    <property type="entry name" value="Formyl_trans"/>
    <property type="match status" value="1"/>
</dbReference>
<reference evidence="8" key="1">
    <citation type="submission" date="2020-12" db="EMBL/GenBank/DDBJ databases">
        <title>M. sibirica DSM 26468T genome.</title>
        <authorList>
            <person name="Thieme N."/>
            <person name="Rettenmaier R."/>
            <person name="Zverlov V."/>
            <person name="Liebl W."/>
        </authorList>
    </citation>
    <scope>NUCLEOTIDE SEQUENCE</scope>
    <source>
        <strain evidence="8">DSM 26468</strain>
    </source>
</reference>
<dbReference type="Pfam" id="PF02911">
    <property type="entry name" value="Formyl_trans_C"/>
    <property type="match status" value="1"/>
</dbReference>
<dbReference type="CDD" id="cd08646">
    <property type="entry name" value="FMT_core_Met-tRNA-FMT_N"/>
    <property type="match status" value="1"/>
</dbReference>
<dbReference type="InterPro" id="IPR005793">
    <property type="entry name" value="Formyl_trans_C"/>
</dbReference>
<dbReference type="AlphaFoldDB" id="A0A8J7L2V8"/>
<name>A0A8J7L2V8_9FIRM</name>
<dbReference type="GO" id="GO:0004479">
    <property type="term" value="F:methionyl-tRNA formyltransferase activity"/>
    <property type="evidence" value="ECO:0007669"/>
    <property type="project" value="UniProtKB-UniRule"/>
</dbReference>
<dbReference type="Proteomes" id="UP000623269">
    <property type="component" value="Unassembled WGS sequence"/>
</dbReference>
<evidence type="ECO:0000259" key="7">
    <source>
        <dbReference type="Pfam" id="PF02911"/>
    </source>
</evidence>
<feature type="binding site" evidence="5">
    <location>
        <begin position="109"/>
        <end position="112"/>
    </location>
    <ligand>
        <name>(6S)-5,6,7,8-tetrahydrofolate</name>
        <dbReference type="ChEBI" id="CHEBI:57453"/>
    </ligand>
</feature>
<dbReference type="RefSeq" id="WP_197661556.1">
    <property type="nucleotide sequence ID" value="NZ_JAEAGR010000010.1"/>
</dbReference>
<dbReference type="GO" id="GO:0005829">
    <property type="term" value="C:cytosol"/>
    <property type="evidence" value="ECO:0007669"/>
    <property type="project" value="TreeGrafter"/>
</dbReference>
<accession>A0A8J7L2V8</accession>
<evidence type="ECO:0000256" key="4">
    <source>
        <dbReference type="ARBA" id="ARBA00022917"/>
    </source>
</evidence>
<protein>
    <recommendedName>
        <fullName evidence="2 5">Methionyl-tRNA formyltransferase</fullName>
        <ecNumber evidence="2 5">2.1.2.9</ecNumber>
    </recommendedName>
</protein>
<feature type="domain" description="Formyl transferase C-terminal" evidence="7">
    <location>
        <begin position="204"/>
        <end position="300"/>
    </location>
</feature>
<comment type="catalytic activity">
    <reaction evidence="5">
        <text>L-methionyl-tRNA(fMet) + (6R)-10-formyltetrahydrofolate = N-formyl-L-methionyl-tRNA(fMet) + (6S)-5,6,7,8-tetrahydrofolate + H(+)</text>
        <dbReference type="Rhea" id="RHEA:24380"/>
        <dbReference type="Rhea" id="RHEA-COMP:9952"/>
        <dbReference type="Rhea" id="RHEA-COMP:9953"/>
        <dbReference type="ChEBI" id="CHEBI:15378"/>
        <dbReference type="ChEBI" id="CHEBI:57453"/>
        <dbReference type="ChEBI" id="CHEBI:78530"/>
        <dbReference type="ChEBI" id="CHEBI:78844"/>
        <dbReference type="ChEBI" id="CHEBI:195366"/>
        <dbReference type="EC" id="2.1.2.9"/>
    </reaction>
</comment>
<dbReference type="InterPro" id="IPR002376">
    <property type="entry name" value="Formyl_transf_N"/>
</dbReference>
<dbReference type="PROSITE" id="PS00373">
    <property type="entry name" value="GART"/>
    <property type="match status" value="1"/>
</dbReference>
<comment type="caution">
    <text evidence="8">The sequence shown here is derived from an EMBL/GenBank/DDBJ whole genome shotgun (WGS) entry which is preliminary data.</text>
</comment>
<evidence type="ECO:0000313" key="8">
    <source>
        <dbReference type="EMBL" id="MBH1941348.1"/>
    </source>
</evidence>
<dbReference type="FunFam" id="3.40.50.12230:FF:000001">
    <property type="entry name" value="Methionyl-tRNA formyltransferase"/>
    <property type="match status" value="1"/>
</dbReference>
<keyword evidence="4 5" id="KW-0648">Protein biosynthesis</keyword>
<gene>
    <name evidence="5" type="primary">fmt</name>
    <name evidence="8" type="ORF">I5677_10635</name>
</gene>
<dbReference type="EMBL" id="JAEAGR010000010">
    <property type="protein sequence ID" value="MBH1941348.1"/>
    <property type="molecule type" value="Genomic_DNA"/>
</dbReference>
<keyword evidence="3 5" id="KW-0808">Transferase</keyword>
<evidence type="ECO:0000256" key="3">
    <source>
        <dbReference type="ARBA" id="ARBA00022679"/>
    </source>
</evidence>
<keyword evidence="9" id="KW-1185">Reference proteome</keyword>
<sequence length="311" mass="34348">MKLIFMGTPDFAAVILKKMIEVGHEVIAVVTQPDKVKGRGKEMSFPPVKEVALEHNLKVYQPTKVREPDFVQKIREMQPEVIVVAAFGQLLPKELLDIPPYGCINVHGSLLPKYRGAAPIQYSIIDGEKETGITIMYMDVKLDTGDMILQKSLTIAPDETGGSLHDRMAVLGADLLAEALDQIKEGTAKRIPQDDSKATYVKIIDKSMGNIDFSLSAEQIERLIRGLNPWPSAFTHLDGKTLKLWVAQVEDTDVKAEPGEVIEIRKDAIVVMTGKGALILKELQLEGKKRMSADAFLRGYSLSKGTKLGRN</sequence>
<dbReference type="InterPro" id="IPR044135">
    <property type="entry name" value="Met-tRNA-FMT_C"/>
</dbReference>
<dbReference type="Pfam" id="PF00551">
    <property type="entry name" value="Formyl_trans_N"/>
    <property type="match status" value="1"/>
</dbReference>
<evidence type="ECO:0000259" key="6">
    <source>
        <dbReference type="Pfam" id="PF00551"/>
    </source>
</evidence>
<evidence type="ECO:0000256" key="2">
    <source>
        <dbReference type="ARBA" id="ARBA00012261"/>
    </source>
</evidence>
<dbReference type="InterPro" id="IPR011034">
    <property type="entry name" value="Formyl_transferase-like_C_sf"/>
</dbReference>
<dbReference type="EC" id="2.1.2.9" evidence="2 5"/>
<dbReference type="NCBIfam" id="TIGR00460">
    <property type="entry name" value="fmt"/>
    <property type="match status" value="1"/>
</dbReference>
<dbReference type="PANTHER" id="PTHR11138">
    <property type="entry name" value="METHIONYL-TRNA FORMYLTRANSFERASE"/>
    <property type="match status" value="1"/>
</dbReference>
<dbReference type="InterPro" id="IPR041711">
    <property type="entry name" value="Met-tRNA-FMT_N"/>
</dbReference>
<dbReference type="SUPFAM" id="SSF50486">
    <property type="entry name" value="FMT C-terminal domain-like"/>
    <property type="match status" value="1"/>
</dbReference>
<dbReference type="InterPro" id="IPR036477">
    <property type="entry name" value="Formyl_transf_N_sf"/>
</dbReference>
<evidence type="ECO:0000256" key="5">
    <source>
        <dbReference type="HAMAP-Rule" id="MF_00182"/>
    </source>
</evidence>
<dbReference type="PANTHER" id="PTHR11138:SF5">
    <property type="entry name" value="METHIONYL-TRNA FORMYLTRANSFERASE, MITOCHONDRIAL"/>
    <property type="match status" value="1"/>
</dbReference>
<dbReference type="SUPFAM" id="SSF53328">
    <property type="entry name" value="Formyltransferase"/>
    <property type="match status" value="1"/>
</dbReference>
<evidence type="ECO:0000256" key="1">
    <source>
        <dbReference type="ARBA" id="ARBA00010699"/>
    </source>
</evidence>
<comment type="function">
    <text evidence="5">Attaches a formyl group to the free amino group of methionyl-tRNA(fMet). The formyl group appears to play a dual role in the initiator identity of N-formylmethionyl-tRNA by promoting its recognition by IF2 and preventing the misappropriation of this tRNA by the elongation apparatus.</text>
</comment>
<dbReference type="InterPro" id="IPR001555">
    <property type="entry name" value="GART_AS"/>
</dbReference>
<feature type="domain" description="Formyl transferase N-terminal" evidence="6">
    <location>
        <begin position="1"/>
        <end position="180"/>
    </location>
</feature>
<proteinExistence type="inferred from homology"/>